<reference evidence="8 9" key="1">
    <citation type="submission" date="2019-02" db="EMBL/GenBank/DDBJ databases">
        <title>Deep-cultivation of Planctomycetes and their phenomic and genomic characterization uncovers novel biology.</title>
        <authorList>
            <person name="Wiegand S."/>
            <person name="Jogler M."/>
            <person name="Boedeker C."/>
            <person name="Pinto D."/>
            <person name="Vollmers J."/>
            <person name="Rivas-Marin E."/>
            <person name="Kohn T."/>
            <person name="Peeters S.H."/>
            <person name="Heuer A."/>
            <person name="Rast P."/>
            <person name="Oberbeckmann S."/>
            <person name="Bunk B."/>
            <person name="Jeske O."/>
            <person name="Meyerdierks A."/>
            <person name="Storesund J.E."/>
            <person name="Kallscheuer N."/>
            <person name="Luecker S."/>
            <person name="Lage O.M."/>
            <person name="Pohl T."/>
            <person name="Merkel B.J."/>
            <person name="Hornburger P."/>
            <person name="Mueller R.-W."/>
            <person name="Bruemmer F."/>
            <person name="Labrenz M."/>
            <person name="Spormann A.M."/>
            <person name="Op Den Camp H."/>
            <person name="Overmann J."/>
            <person name="Amann R."/>
            <person name="Jetten M.S.M."/>
            <person name="Mascher T."/>
            <person name="Medema M.H."/>
            <person name="Devos D.P."/>
            <person name="Kaster A.-K."/>
            <person name="Ovreas L."/>
            <person name="Rohde M."/>
            <person name="Galperin M.Y."/>
            <person name="Jogler C."/>
        </authorList>
    </citation>
    <scope>NUCLEOTIDE SEQUENCE [LARGE SCALE GENOMIC DNA]</scope>
    <source>
        <strain evidence="8 9">Pan14r</strain>
    </source>
</reference>
<feature type="domain" description="Sulfatase N-terminal" evidence="7">
    <location>
        <begin position="86"/>
        <end position="437"/>
    </location>
</feature>
<evidence type="ECO:0000313" key="9">
    <source>
        <dbReference type="Proteomes" id="UP000317238"/>
    </source>
</evidence>
<dbReference type="Proteomes" id="UP000317238">
    <property type="component" value="Unassembled WGS sequence"/>
</dbReference>
<evidence type="ECO:0000313" key="8">
    <source>
        <dbReference type="EMBL" id="TWT68604.1"/>
    </source>
</evidence>
<comment type="similarity">
    <text evidence="2">Belongs to the sulfatase family.</text>
</comment>
<evidence type="ECO:0000256" key="1">
    <source>
        <dbReference type="ARBA" id="ARBA00001913"/>
    </source>
</evidence>
<dbReference type="InterPro" id="IPR024607">
    <property type="entry name" value="Sulfatase_CS"/>
</dbReference>
<dbReference type="InterPro" id="IPR050738">
    <property type="entry name" value="Sulfatase"/>
</dbReference>
<dbReference type="EMBL" id="SJPL01000001">
    <property type="protein sequence ID" value="TWT68604.1"/>
    <property type="molecule type" value="Genomic_DNA"/>
</dbReference>
<evidence type="ECO:0000256" key="2">
    <source>
        <dbReference type="ARBA" id="ARBA00008779"/>
    </source>
</evidence>
<dbReference type="InterPro" id="IPR000917">
    <property type="entry name" value="Sulfatase_N"/>
</dbReference>
<evidence type="ECO:0000256" key="5">
    <source>
        <dbReference type="ARBA" id="ARBA00022801"/>
    </source>
</evidence>
<keyword evidence="9" id="KW-1185">Reference proteome</keyword>
<sequence length="581" mass="66242">MPWLLFDIVAFECSDAQRCTPKLSRAVKLQVREPKLEQSWRVSIKQDRKEKLLNKRVPNVKRLVNCLWCFAFSLFAFGSVNAAEKPNIVLLFIDDWAWNGTPVAMDDALGNSRMPVLEMPNIERLAREGMKFRNAYASPQCSPSRVCVQTGQSSPRSGYTVYMNSRGQEYYDESRMYKNFPVVPCVSDQTIDPQTTTIPEALKPLGYVSAHVGKWHMRGDPNDEGYVLHDGNTDNKPGNTLASFAKEGKAKPRRLPENLTDPKLMFSTTEKAIGFMEEQVEAEKPFYLQISHYAMHAFSECLPATREKYANHPLVQAWYKENNKDKETIRLGDDPALWLGMGEDLDGRIGAVLENIDALGIADNTYVILVSDNGYRHKELFLDPKLKQPHHAAKWWVWQGGIRVPMIVRGPGIKAGSVFTGNVVNYDFLPTFVDWAGGDPGDLRDIDGVSLASYMAGEPPNDAFLNRNLYFHYPHYRTTMPHSAVVSGNRKLLHFYERPEIPMLFDLAEDMGEAHNIADAYPKEHRRLYDAMMQYFHEVGARIPKQNPDYDPVAYQKSKEYDKRVQWGPFKGSRPLDEDED</sequence>
<keyword evidence="3" id="KW-0479">Metal-binding</keyword>
<protein>
    <submittedName>
        <fullName evidence="8">Arylsulfatase</fullName>
        <ecNumber evidence="8">3.1.6.1</ecNumber>
    </submittedName>
</protein>
<proteinExistence type="inferred from homology"/>
<organism evidence="8 9">
    <name type="scientific">Crateriforma conspicua</name>
    <dbReference type="NCBI Taxonomy" id="2527996"/>
    <lineage>
        <taxon>Bacteria</taxon>
        <taxon>Pseudomonadati</taxon>
        <taxon>Planctomycetota</taxon>
        <taxon>Planctomycetia</taxon>
        <taxon>Planctomycetales</taxon>
        <taxon>Planctomycetaceae</taxon>
        <taxon>Crateriforma</taxon>
    </lineage>
</organism>
<dbReference type="SUPFAM" id="SSF53649">
    <property type="entry name" value="Alkaline phosphatase-like"/>
    <property type="match status" value="1"/>
</dbReference>
<evidence type="ECO:0000256" key="6">
    <source>
        <dbReference type="ARBA" id="ARBA00022837"/>
    </source>
</evidence>
<comment type="caution">
    <text evidence="8">The sequence shown here is derived from an EMBL/GenBank/DDBJ whole genome shotgun (WGS) entry which is preliminary data.</text>
</comment>
<dbReference type="AlphaFoldDB" id="A0A5C5Y0B1"/>
<dbReference type="PROSITE" id="PS00149">
    <property type="entry name" value="SULFATASE_2"/>
    <property type="match status" value="1"/>
</dbReference>
<gene>
    <name evidence="8" type="primary">atsA_17</name>
    <name evidence="8" type="ORF">Pan14r_08510</name>
</gene>
<evidence type="ECO:0000256" key="3">
    <source>
        <dbReference type="ARBA" id="ARBA00022723"/>
    </source>
</evidence>
<dbReference type="EC" id="3.1.6.1" evidence="8"/>
<dbReference type="Gene3D" id="3.40.720.10">
    <property type="entry name" value="Alkaline Phosphatase, subunit A"/>
    <property type="match status" value="1"/>
</dbReference>
<dbReference type="PANTHER" id="PTHR42693">
    <property type="entry name" value="ARYLSULFATASE FAMILY MEMBER"/>
    <property type="match status" value="1"/>
</dbReference>
<dbReference type="GO" id="GO:0004065">
    <property type="term" value="F:arylsulfatase activity"/>
    <property type="evidence" value="ECO:0007669"/>
    <property type="project" value="UniProtKB-EC"/>
</dbReference>
<evidence type="ECO:0000259" key="7">
    <source>
        <dbReference type="Pfam" id="PF00884"/>
    </source>
</evidence>
<dbReference type="Gene3D" id="3.30.1120.10">
    <property type="match status" value="1"/>
</dbReference>
<dbReference type="RefSeq" id="WP_197203305.1">
    <property type="nucleotide sequence ID" value="NZ_SJPL01000001.1"/>
</dbReference>
<dbReference type="InterPro" id="IPR017850">
    <property type="entry name" value="Alkaline_phosphatase_core_sf"/>
</dbReference>
<dbReference type="PANTHER" id="PTHR42693:SF42">
    <property type="entry name" value="ARYLSULFATASE G"/>
    <property type="match status" value="1"/>
</dbReference>
<dbReference type="GO" id="GO:0046872">
    <property type="term" value="F:metal ion binding"/>
    <property type="evidence" value="ECO:0007669"/>
    <property type="project" value="UniProtKB-KW"/>
</dbReference>
<comment type="cofactor">
    <cofactor evidence="1">
        <name>Ca(2+)</name>
        <dbReference type="ChEBI" id="CHEBI:29108"/>
    </cofactor>
</comment>
<accession>A0A5C5Y0B1</accession>
<name>A0A5C5Y0B1_9PLAN</name>
<keyword evidence="6" id="KW-0106">Calcium</keyword>
<evidence type="ECO:0000256" key="4">
    <source>
        <dbReference type="ARBA" id="ARBA00022729"/>
    </source>
</evidence>
<dbReference type="Pfam" id="PF00884">
    <property type="entry name" value="Sulfatase"/>
    <property type="match status" value="1"/>
</dbReference>
<keyword evidence="5 8" id="KW-0378">Hydrolase</keyword>
<keyword evidence="4" id="KW-0732">Signal</keyword>